<dbReference type="InterPro" id="IPR050346">
    <property type="entry name" value="FMO-like"/>
</dbReference>
<reference evidence="7 8" key="1">
    <citation type="submission" date="2024-09" db="EMBL/GenBank/DDBJ databases">
        <authorList>
            <person name="Sun Q."/>
            <person name="Mori K."/>
        </authorList>
    </citation>
    <scope>NUCLEOTIDE SEQUENCE [LARGE SCALE GENOMIC DNA]</scope>
    <source>
        <strain evidence="7 8">TBRC 7907</strain>
    </source>
</reference>
<evidence type="ECO:0000256" key="4">
    <source>
        <dbReference type="ARBA" id="ARBA00022827"/>
    </source>
</evidence>
<dbReference type="EC" id="1.14.13.-" evidence="7"/>
<dbReference type="EMBL" id="JBHLZU010000036">
    <property type="protein sequence ID" value="MFB9909596.1"/>
    <property type="molecule type" value="Genomic_DNA"/>
</dbReference>
<sequence length="448" mass="48475">MRRFAVVGAGPGGLVAAKELLAAGAEPVVFERAAEIGGVWREGGLAWPGMSTNLSKHSCCFSDFPWPHDAPDFPSRDDMRGYLHRYAERFGLTAHLRLGETVTTVSGSVVNGERFDGVVFASGAFGPNGTEYHGPERYRGKRVVVVGAAFSGAEIAAELAANGVEVTAVASRPMWLLPRYLDGVPWDLVSYRRGRPKLSWVEANRRFSRIAVNPGEFDERLRVDPDSDGPPYLVISDLVPDVLRAGALRMEPGRAVRREPGAVVLDTGVRLPCDAVIECTGHRLELPYLSQDQRAALGHDPADLVQPLLLHECTFHPEFQDAAFVGLYRGPYFGVVELQARWAAAVLTGALPAPTGMDAGLLRQREIRELRPRPQFPHGDYVGMADRLAAELGVLPDPVPDGPLVPAHYRLCGPGAAPDVAAAEIASVARRTAGSFPMTSPRRRGDGW</sequence>
<dbReference type="GO" id="GO:0004497">
    <property type="term" value="F:monooxygenase activity"/>
    <property type="evidence" value="ECO:0007669"/>
    <property type="project" value="UniProtKB-KW"/>
</dbReference>
<dbReference type="InterPro" id="IPR036188">
    <property type="entry name" value="FAD/NAD-bd_sf"/>
</dbReference>
<evidence type="ECO:0000256" key="3">
    <source>
        <dbReference type="ARBA" id="ARBA00022630"/>
    </source>
</evidence>
<organism evidence="7 8">
    <name type="scientific">Allokutzneria oryzae</name>
    <dbReference type="NCBI Taxonomy" id="1378989"/>
    <lineage>
        <taxon>Bacteria</taxon>
        <taxon>Bacillati</taxon>
        <taxon>Actinomycetota</taxon>
        <taxon>Actinomycetes</taxon>
        <taxon>Pseudonocardiales</taxon>
        <taxon>Pseudonocardiaceae</taxon>
        <taxon>Allokutzneria</taxon>
    </lineage>
</organism>
<evidence type="ECO:0000313" key="7">
    <source>
        <dbReference type="EMBL" id="MFB9909596.1"/>
    </source>
</evidence>
<accession>A0ABV6A8Y4</accession>
<evidence type="ECO:0000256" key="5">
    <source>
        <dbReference type="ARBA" id="ARBA00022857"/>
    </source>
</evidence>
<dbReference type="InterPro" id="IPR020946">
    <property type="entry name" value="Flavin_mOase-like"/>
</dbReference>
<keyword evidence="3" id="KW-0285">Flavoprotein</keyword>
<dbReference type="PRINTS" id="PR00370">
    <property type="entry name" value="FMOXYGENASE"/>
</dbReference>
<comment type="caution">
    <text evidence="7">The sequence shown here is derived from an EMBL/GenBank/DDBJ whole genome shotgun (WGS) entry which is preliminary data.</text>
</comment>
<evidence type="ECO:0000256" key="2">
    <source>
        <dbReference type="ARBA" id="ARBA00010139"/>
    </source>
</evidence>
<comment type="similarity">
    <text evidence="1">Belongs to the FMO family.</text>
</comment>
<keyword evidence="6 7" id="KW-0560">Oxidoreductase</keyword>
<protein>
    <submittedName>
        <fullName evidence="7">Flavin-containing monooxygenase</fullName>
        <ecNumber evidence="7">1.14.13.-</ecNumber>
    </submittedName>
</protein>
<gene>
    <name evidence="7" type="ORF">ACFFQA_37155</name>
</gene>
<dbReference type="SUPFAM" id="SSF51905">
    <property type="entry name" value="FAD/NAD(P)-binding domain"/>
    <property type="match status" value="2"/>
</dbReference>
<dbReference type="Pfam" id="PF00743">
    <property type="entry name" value="FMO-like"/>
    <property type="match status" value="2"/>
</dbReference>
<evidence type="ECO:0000256" key="6">
    <source>
        <dbReference type="ARBA" id="ARBA00023002"/>
    </source>
</evidence>
<keyword evidence="7" id="KW-0503">Monooxygenase</keyword>
<dbReference type="Proteomes" id="UP001589693">
    <property type="component" value="Unassembled WGS sequence"/>
</dbReference>
<evidence type="ECO:0000313" key="8">
    <source>
        <dbReference type="Proteomes" id="UP001589693"/>
    </source>
</evidence>
<keyword evidence="8" id="KW-1185">Reference proteome</keyword>
<dbReference type="RefSeq" id="WP_377862501.1">
    <property type="nucleotide sequence ID" value="NZ_JBHLZU010000036.1"/>
</dbReference>
<dbReference type="Gene3D" id="3.50.50.60">
    <property type="entry name" value="FAD/NAD(P)-binding domain"/>
    <property type="match status" value="1"/>
</dbReference>
<evidence type="ECO:0000256" key="1">
    <source>
        <dbReference type="ARBA" id="ARBA00009183"/>
    </source>
</evidence>
<dbReference type="InterPro" id="IPR000960">
    <property type="entry name" value="Flavin_mOase"/>
</dbReference>
<keyword evidence="4" id="KW-0274">FAD</keyword>
<keyword evidence="5" id="KW-0521">NADP</keyword>
<dbReference type="PANTHER" id="PTHR23023">
    <property type="entry name" value="DIMETHYLANILINE MONOOXYGENASE"/>
    <property type="match status" value="1"/>
</dbReference>
<comment type="similarity">
    <text evidence="2">Belongs to the FAD-binding monooxygenase family.</text>
</comment>
<proteinExistence type="inferred from homology"/>
<dbReference type="PIRSF" id="PIRSF000332">
    <property type="entry name" value="FMO"/>
    <property type="match status" value="1"/>
</dbReference>
<name>A0ABV6A8Y4_9PSEU</name>